<evidence type="ECO:0000256" key="5">
    <source>
        <dbReference type="ARBA" id="ARBA00022801"/>
    </source>
</evidence>
<sequence>MSPRDFPVFGPLKKHLKGKRFNSGDIPRTREGLGLASHRNSGNKESCGLFISGIMTDYQRVDLNEASGSKNMAIEDSPSTLNSTNGFSKADENQERNSPAAGVIFGRGDRRWRNTFWRFLIVLLLLVLILFIVSVIRVHNTDEKYCTTPACVKAAATILNSLDQTVDPCENFYQYACGGWLKSNPLPEDKTTFSRFLKLSDDNNRILKYVLEDERFELKGEAEKQARIMYRSCMNKTRIEELGAQPLLELLKKRRKAHYIRFLFFITFHILCHHPKAPKIMDIAHEEYDSGNLKN</sequence>
<dbReference type="GO" id="GO:0046872">
    <property type="term" value="F:metal ion binding"/>
    <property type="evidence" value="ECO:0007669"/>
    <property type="project" value="UniProtKB-KW"/>
</dbReference>
<evidence type="ECO:0000256" key="7">
    <source>
        <dbReference type="ARBA" id="ARBA00023049"/>
    </source>
</evidence>
<dbReference type="GO" id="GO:0004222">
    <property type="term" value="F:metalloendopeptidase activity"/>
    <property type="evidence" value="ECO:0007669"/>
    <property type="project" value="InterPro"/>
</dbReference>
<accession>A0A8X6YEG1</accession>
<dbReference type="Proteomes" id="UP000886998">
    <property type="component" value="Unassembled WGS sequence"/>
</dbReference>
<evidence type="ECO:0000256" key="11">
    <source>
        <dbReference type="SAM" id="Phobius"/>
    </source>
</evidence>
<protein>
    <submittedName>
        <fullName evidence="13">Endothelin-converting enzyme 1</fullName>
    </submittedName>
</protein>
<name>A0A8X6YEG1_9ARAC</name>
<dbReference type="EMBL" id="BMAV01017571">
    <property type="protein sequence ID" value="GFY69360.1"/>
    <property type="molecule type" value="Genomic_DNA"/>
</dbReference>
<feature type="region of interest" description="Disordered" evidence="10">
    <location>
        <begin position="19"/>
        <end position="39"/>
    </location>
</feature>
<dbReference type="InterPro" id="IPR000718">
    <property type="entry name" value="Peptidase_M13"/>
</dbReference>
<proteinExistence type="inferred from homology"/>
<dbReference type="GO" id="GO:0005886">
    <property type="term" value="C:plasma membrane"/>
    <property type="evidence" value="ECO:0007669"/>
    <property type="project" value="TreeGrafter"/>
</dbReference>
<evidence type="ECO:0000256" key="9">
    <source>
        <dbReference type="ARBA" id="ARBA00023180"/>
    </source>
</evidence>
<dbReference type="SUPFAM" id="SSF55486">
    <property type="entry name" value="Metalloproteases ('zincins'), catalytic domain"/>
    <property type="match status" value="1"/>
</dbReference>
<evidence type="ECO:0000256" key="6">
    <source>
        <dbReference type="ARBA" id="ARBA00022833"/>
    </source>
</evidence>
<keyword evidence="4" id="KW-0479">Metal-binding</keyword>
<evidence type="ECO:0000256" key="2">
    <source>
        <dbReference type="ARBA" id="ARBA00007357"/>
    </source>
</evidence>
<dbReference type="InterPro" id="IPR008753">
    <property type="entry name" value="Peptidase_M13_N"/>
</dbReference>
<evidence type="ECO:0000313" key="14">
    <source>
        <dbReference type="Proteomes" id="UP000886998"/>
    </source>
</evidence>
<dbReference type="Gene3D" id="1.10.1380.10">
    <property type="entry name" value="Neutral endopeptidase , domain2"/>
    <property type="match status" value="1"/>
</dbReference>
<evidence type="ECO:0000256" key="10">
    <source>
        <dbReference type="SAM" id="MobiDB-lite"/>
    </source>
</evidence>
<evidence type="ECO:0000313" key="13">
    <source>
        <dbReference type="EMBL" id="GFY69360.1"/>
    </source>
</evidence>
<comment type="caution">
    <text evidence="13">The sequence shown here is derived from an EMBL/GenBank/DDBJ whole genome shotgun (WGS) entry which is preliminary data.</text>
</comment>
<keyword evidence="11" id="KW-1133">Transmembrane helix</keyword>
<dbReference type="Pfam" id="PF05649">
    <property type="entry name" value="Peptidase_M13_N"/>
    <property type="match status" value="1"/>
</dbReference>
<comment type="similarity">
    <text evidence="2">Belongs to the peptidase M13 family.</text>
</comment>
<feature type="domain" description="Peptidase M13 N-terminal" evidence="12">
    <location>
        <begin position="168"/>
        <end position="256"/>
    </location>
</feature>
<feature type="transmembrane region" description="Helical" evidence="11">
    <location>
        <begin position="116"/>
        <end position="136"/>
    </location>
</feature>
<dbReference type="InterPro" id="IPR042089">
    <property type="entry name" value="Peptidase_M13_dom_2"/>
</dbReference>
<keyword evidence="3" id="KW-0645">Protease</keyword>
<reference evidence="13" key="1">
    <citation type="submission" date="2020-08" db="EMBL/GenBank/DDBJ databases">
        <title>Multicomponent nature underlies the extraordinary mechanical properties of spider dragline silk.</title>
        <authorList>
            <person name="Kono N."/>
            <person name="Nakamura H."/>
            <person name="Mori M."/>
            <person name="Yoshida Y."/>
            <person name="Ohtoshi R."/>
            <person name="Malay A.D."/>
            <person name="Moran D.A.P."/>
            <person name="Tomita M."/>
            <person name="Numata K."/>
            <person name="Arakawa K."/>
        </authorList>
    </citation>
    <scope>NUCLEOTIDE SEQUENCE</scope>
</reference>
<evidence type="ECO:0000256" key="3">
    <source>
        <dbReference type="ARBA" id="ARBA00022670"/>
    </source>
</evidence>
<feature type="region of interest" description="Disordered" evidence="10">
    <location>
        <begin position="72"/>
        <end position="94"/>
    </location>
</feature>
<dbReference type="GO" id="GO:0016485">
    <property type="term" value="P:protein processing"/>
    <property type="evidence" value="ECO:0007669"/>
    <property type="project" value="TreeGrafter"/>
</dbReference>
<evidence type="ECO:0000259" key="12">
    <source>
        <dbReference type="Pfam" id="PF05649"/>
    </source>
</evidence>
<keyword evidence="8" id="KW-1015">Disulfide bond</keyword>
<keyword evidence="11" id="KW-0812">Transmembrane</keyword>
<feature type="compositionally biased region" description="Polar residues" evidence="10">
    <location>
        <begin position="77"/>
        <end position="87"/>
    </location>
</feature>
<dbReference type="PROSITE" id="PS51885">
    <property type="entry name" value="NEPRILYSIN"/>
    <property type="match status" value="1"/>
</dbReference>
<evidence type="ECO:0000256" key="4">
    <source>
        <dbReference type="ARBA" id="ARBA00022723"/>
    </source>
</evidence>
<gene>
    <name evidence="13" type="primary">Ece1</name>
    <name evidence="13" type="ORF">TNIN_337031</name>
</gene>
<keyword evidence="14" id="KW-1185">Reference proteome</keyword>
<dbReference type="AlphaFoldDB" id="A0A8X6YEG1"/>
<dbReference type="FunFam" id="3.40.390.10:FF:000076">
    <property type="entry name" value="membrane metallo-endopeptidase-like 1"/>
    <property type="match status" value="1"/>
</dbReference>
<dbReference type="Gene3D" id="3.40.390.10">
    <property type="entry name" value="Collagenase (Catalytic Domain)"/>
    <property type="match status" value="1"/>
</dbReference>
<keyword evidence="9" id="KW-0325">Glycoprotein</keyword>
<evidence type="ECO:0000256" key="1">
    <source>
        <dbReference type="ARBA" id="ARBA00001947"/>
    </source>
</evidence>
<dbReference type="PANTHER" id="PTHR11733">
    <property type="entry name" value="ZINC METALLOPROTEASE FAMILY M13 NEPRILYSIN-RELATED"/>
    <property type="match status" value="1"/>
</dbReference>
<dbReference type="InterPro" id="IPR024079">
    <property type="entry name" value="MetalloPept_cat_dom_sf"/>
</dbReference>
<evidence type="ECO:0000256" key="8">
    <source>
        <dbReference type="ARBA" id="ARBA00023157"/>
    </source>
</evidence>
<comment type="cofactor">
    <cofactor evidence="1">
        <name>Zn(2+)</name>
        <dbReference type="ChEBI" id="CHEBI:29105"/>
    </cofactor>
</comment>
<dbReference type="OrthoDB" id="6493373at2759"/>
<keyword evidence="6" id="KW-0862">Zinc</keyword>
<dbReference type="PANTHER" id="PTHR11733:SF167">
    <property type="entry name" value="FI17812P1-RELATED"/>
    <property type="match status" value="1"/>
</dbReference>
<keyword evidence="5" id="KW-0378">Hydrolase</keyword>
<organism evidence="13 14">
    <name type="scientific">Trichonephila inaurata madagascariensis</name>
    <dbReference type="NCBI Taxonomy" id="2747483"/>
    <lineage>
        <taxon>Eukaryota</taxon>
        <taxon>Metazoa</taxon>
        <taxon>Ecdysozoa</taxon>
        <taxon>Arthropoda</taxon>
        <taxon>Chelicerata</taxon>
        <taxon>Arachnida</taxon>
        <taxon>Araneae</taxon>
        <taxon>Araneomorphae</taxon>
        <taxon>Entelegynae</taxon>
        <taxon>Araneoidea</taxon>
        <taxon>Nephilidae</taxon>
        <taxon>Trichonephila</taxon>
        <taxon>Trichonephila inaurata</taxon>
    </lineage>
</organism>
<keyword evidence="11" id="KW-0472">Membrane</keyword>
<keyword evidence="7" id="KW-0482">Metalloprotease</keyword>